<evidence type="ECO:0000313" key="10">
    <source>
        <dbReference type="EMBL" id="NMF59058.1"/>
    </source>
</evidence>
<dbReference type="InterPro" id="IPR058625">
    <property type="entry name" value="MdtA-like_BSH"/>
</dbReference>
<dbReference type="Pfam" id="PF25967">
    <property type="entry name" value="RND-MFP_C"/>
    <property type="match status" value="1"/>
</dbReference>
<dbReference type="InterPro" id="IPR058627">
    <property type="entry name" value="MdtA-like_C"/>
</dbReference>
<dbReference type="EMBL" id="JAAVJL010000001">
    <property type="protein sequence ID" value="NMF59058.1"/>
    <property type="molecule type" value="Genomic_DNA"/>
</dbReference>
<proteinExistence type="inferred from homology"/>
<evidence type="ECO:0000256" key="2">
    <source>
        <dbReference type="ARBA" id="ARBA00009477"/>
    </source>
</evidence>
<dbReference type="PANTHER" id="PTHR30469:SF36">
    <property type="entry name" value="BLL3903 PROTEIN"/>
    <property type="match status" value="1"/>
</dbReference>
<dbReference type="RefSeq" id="WP_169363879.1">
    <property type="nucleotide sequence ID" value="NZ_JAAVJL010000001.1"/>
</dbReference>
<accession>A0ABX1LSC3</accession>
<evidence type="ECO:0000259" key="8">
    <source>
        <dbReference type="Pfam" id="PF25944"/>
    </source>
</evidence>
<evidence type="ECO:0000256" key="4">
    <source>
        <dbReference type="SAM" id="Coils"/>
    </source>
</evidence>
<evidence type="ECO:0000256" key="5">
    <source>
        <dbReference type="SAM" id="MobiDB-lite"/>
    </source>
</evidence>
<dbReference type="SUPFAM" id="SSF111369">
    <property type="entry name" value="HlyD-like secretion proteins"/>
    <property type="match status" value="2"/>
</dbReference>
<feature type="region of interest" description="Disordered" evidence="5">
    <location>
        <begin position="423"/>
        <end position="451"/>
    </location>
</feature>
<evidence type="ECO:0000259" key="9">
    <source>
        <dbReference type="Pfam" id="PF25967"/>
    </source>
</evidence>
<evidence type="ECO:0000256" key="6">
    <source>
        <dbReference type="SAM" id="SignalP"/>
    </source>
</evidence>
<keyword evidence="6" id="KW-0732">Signal</keyword>
<dbReference type="NCBIfam" id="TIGR01730">
    <property type="entry name" value="RND_mfp"/>
    <property type="match status" value="1"/>
</dbReference>
<dbReference type="PROSITE" id="PS51257">
    <property type="entry name" value="PROKAR_LIPOPROTEIN"/>
    <property type="match status" value="1"/>
</dbReference>
<evidence type="ECO:0000256" key="1">
    <source>
        <dbReference type="ARBA" id="ARBA00004236"/>
    </source>
</evidence>
<feature type="domain" description="Multidrug resistance protein MdtA-like beta-barrel" evidence="8">
    <location>
        <begin position="270"/>
        <end position="351"/>
    </location>
</feature>
<comment type="caution">
    <text evidence="10">The sequence shown here is derived from an EMBL/GenBank/DDBJ whole genome shotgun (WGS) entry which is preliminary data.</text>
</comment>
<dbReference type="Gene3D" id="2.40.50.100">
    <property type="match status" value="2"/>
</dbReference>
<feature type="domain" description="Multidrug resistance protein MdtA-like barrel-sandwich hybrid" evidence="7">
    <location>
        <begin position="68"/>
        <end position="265"/>
    </location>
</feature>
<keyword evidence="4" id="KW-0175">Coiled coil</keyword>
<protein>
    <submittedName>
        <fullName evidence="10">Efflux RND transporter periplasmic adaptor subunit</fullName>
    </submittedName>
</protein>
<comment type="subcellular location">
    <subcellularLocation>
        <location evidence="1">Cell membrane</location>
    </subcellularLocation>
</comment>
<dbReference type="InterPro" id="IPR058626">
    <property type="entry name" value="MdtA-like_b-barrel"/>
</dbReference>
<dbReference type="PANTHER" id="PTHR30469">
    <property type="entry name" value="MULTIDRUG RESISTANCE PROTEIN MDTA"/>
    <property type="match status" value="1"/>
</dbReference>
<feature type="signal peptide" evidence="6">
    <location>
        <begin position="1"/>
        <end position="24"/>
    </location>
</feature>
<evidence type="ECO:0000313" key="11">
    <source>
        <dbReference type="Proteomes" id="UP000738376"/>
    </source>
</evidence>
<gene>
    <name evidence="10" type="ORF">HC246_13795</name>
</gene>
<dbReference type="Gene3D" id="2.40.420.20">
    <property type="match status" value="1"/>
</dbReference>
<comment type="similarity">
    <text evidence="2">Belongs to the membrane fusion protein (MFP) (TC 8.A.1) family.</text>
</comment>
<sequence length="451" mass="48380">MRYPLLSALILISVSIGTPSLLTACGSSQAESGKEKPRPAVPVVVAPVVQKTLPIQIRSTGVVEAYSTVAVKSRIGGQLIEVGFRDGQDVKQGDLLFRIDPRPLEAQLQQAIAAQARNQAQLQQAIANQVRAETTIAQAKANKDRDAAQLQFADFQRKSYDSLYAEGAISRTQAEQFRTNASVSQANVNASGSAIDTTVAAAESTKADIAAAQANLAAGEALIDNAKVQLSYTEIYSPVDGRVSSLKVNQGNLVKADADAPLVTIVQVKPIYVTFTVPEKSLAQVKQYQKRSKLKVQAFVSNDKKPVEGELTFIDSVVDATTGTVQLKATFANLDDRIAPGQRVDVILKLTEEQNALSIPTQAIQTGQKGQFVYVVKADNTVEIRQIKVANAVGNESAIASGLEVGEKVVVDGQFALSPNAKVEIKEAQNQNSEKKDKPEKGDQQEKKDKK</sequence>
<evidence type="ECO:0000256" key="3">
    <source>
        <dbReference type="ARBA" id="ARBA00022448"/>
    </source>
</evidence>
<dbReference type="Gene3D" id="2.40.30.170">
    <property type="match status" value="1"/>
</dbReference>
<dbReference type="Pfam" id="PF25944">
    <property type="entry name" value="Beta-barrel_RND"/>
    <property type="match status" value="1"/>
</dbReference>
<keyword evidence="3" id="KW-0813">Transport</keyword>
<name>A0ABX1LSC3_9CYAN</name>
<feature type="chain" id="PRO_5047308246" evidence="6">
    <location>
        <begin position="25"/>
        <end position="451"/>
    </location>
</feature>
<dbReference type="InterPro" id="IPR006143">
    <property type="entry name" value="RND_pump_MFP"/>
</dbReference>
<organism evidence="10 11">
    <name type="scientific">Pseudanabaena yagii GIHE-NHR1</name>
    <dbReference type="NCBI Taxonomy" id="2722753"/>
    <lineage>
        <taxon>Bacteria</taxon>
        <taxon>Bacillati</taxon>
        <taxon>Cyanobacteriota</taxon>
        <taxon>Cyanophyceae</taxon>
        <taxon>Pseudanabaenales</taxon>
        <taxon>Pseudanabaenaceae</taxon>
        <taxon>Pseudanabaena</taxon>
        <taxon>Pseudanabaena yagii</taxon>
    </lineage>
</organism>
<evidence type="ECO:0000259" key="7">
    <source>
        <dbReference type="Pfam" id="PF25917"/>
    </source>
</evidence>
<dbReference type="Proteomes" id="UP000738376">
    <property type="component" value="Unassembled WGS sequence"/>
</dbReference>
<keyword evidence="11" id="KW-1185">Reference proteome</keyword>
<feature type="domain" description="Multidrug resistance protein MdtA-like C-terminal permuted SH3" evidence="9">
    <location>
        <begin position="355"/>
        <end position="413"/>
    </location>
</feature>
<dbReference type="Pfam" id="PF25917">
    <property type="entry name" value="BSH_RND"/>
    <property type="match status" value="1"/>
</dbReference>
<reference evidence="10 11" key="1">
    <citation type="submission" date="2020-03" db="EMBL/GenBank/DDBJ databases">
        <title>Draft Genome Sequence of 2-Methylisoborneol Producing Pseudanabaena yagii Strain GIHE-NHR1 Isolated from North Han River in South Korea.</title>
        <authorList>
            <person name="Jeong J."/>
        </authorList>
    </citation>
    <scope>NUCLEOTIDE SEQUENCE [LARGE SCALE GENOMIC DNA]</scope>
    <source>
        <strain evidence="10 11">GIHE-NHR1</strain>
    </source>
</reference>
<feature type="coiled-coil region" evidence="4">
    <location>
        <begin position="113"/>
        <end position="142"/>
    </location>
</feature>
<dbReference type="Gene3D" id="1.10.287.470">
    <property type="entry name" value="Helix hairpin bin"/>
    <property type="match status" value="2"/>
</dbReference>